<protein>
    <submittedName>
        <fullName evidence="1">Uncharacterized protein</fullName>
    </submittedName>
</protein>
<dbReference type="AlphaFoldDB" id="A0ABD1YTP4"/>
<comment type="caution">
    <text evidence="1">The sequence shown here is derived from an EMBL/GenBank/DDBJ whole genome shotgun (WGS) entry which is preliminary data.</text>
</comment>
<evidence type="ECO:0000313" key="1">
    <source>
        <dbReference type="EMBL" id="KAL2634142.1"/>
    </source>
</evidence>
<gene>
    <name evidence="1" type="ORF">R1flu_005621</name>
</gene>
<keyword evidence="2" id="KW-1185">Reference proteome</keyword>
<name>A0ABD1YTP4_9MARC</name>
<organism evidence="1 2">
    <name type="scientific">Riccia fluitans</name>
    <dbReference type="NCBI Taxonomy" id="41844"/>
    <lineage>
        <taxon>Eukaryota</taxon>
        <taxon>Viridiplantae</taxon>
        <taxon>Streptophyta</taxon>
        <taxon>Embryophyta</taxon>
        <taxon>Marchantiophyta</taxon>
        <taxon>Marchantiopsida</taxon>
        <taxon>Marchantiidae</taxon>
        <taxon>Marchantiales</taxon>
        <taxon>Ricciaceae</taxon>
        <taxon>Riccia</taxon>
    </lineage>
</organism>
<dbReference type="EMBL" id="JBHFFA010000003">
    <property type="protein sequence ID" value="KAL2634142.1"/>
    <property type="molecule type" value="Genomic_DNA"/>
</dbReference>
<sequence length="195" mass="21640">MILKWIASTTKSNSQTPISALDSQVLQSYGTPRQENNLHDATYRLSREDEVTADRLPSLTSIADLPITSLVALLSSALNGISLNHEISDHSRADDVIANRLPSLTVSADPPITFMADSLSFMLNEISLNQVISNPLDHLPGSLIAARALVSEQDIVTQEDSNDTRRQIRVPVNRDSSLNSWEEWWGRHRPPYISL</sequence>
<reference evidence="1 2" key="1">
    <citation type="submission" date="2024-09" db="EMBL/GenBank/DDBJ databases">
        <title>Chromosome-scale assembly of Riccia fluitans.</title>
        <authorList>
            <person name="Paukszto L."/>
            <person name="Sawicki J."/>
            <person name="Karawczyk K."/>
            <person name="Piernik-Szablinska J."/>
            <person name="Szczecinska M."/>
            <person name="Mazdziarz M."/>
        </authorList>
    </citation>
    <scope>NUCLEOTIDE SEQUENCE [LARGE SCALE GENOMIC DNA]</scope>
    <source>
        <strain evidence="1">Rf_01</strain>
        <tissue evidence="1">Aerial parts of the thallus</tissue>
    </source>
</reference>
<accession>A0ABD1YTP4</accession>
<evidence type="ECO:0000313" key="2">
    <source>
        <dbReference type="Proteomes" id="UP001605036"/>
    </source>
</evidence>
<dbReference type="Proteomes" id="UP001605036">
    <property type="component" value="Unassembled WGS sequence"/>
</dbReference>
<proteinExistence type="predicted"/>